<feature type="chain" id="PRO_5032996855" description="Transporter" evidence="8">
    <location>
        <begin position="25"/>
        <end position="437"/>
    </location>
</feature>
<comment type="subcellular location">
    <subcellularLocation>
        <location evidence="1">Cell outer membrane</location>
        <topology evidence="1">Multi-pass membrane protein</topology>
    </subcellularLocation>
</comment>
<name>A0A832I4W3_UNCEI</name>
<keyword evidence="4" id="KW-0812">Transmembrane</keyword>
<feature type="signal peptide" evidence="8">
    <location>
        <begin position="1"/>
        <end position="24"/>
    </location>
</feature>
<keyword evidence="3" id="KW-1134">Transmembrane beta strand</keyword>
<evidence type="ECO:0000256" key="7">
    <source>
        <dbReference type="ARBA" id="ARBA00023237"/>
    </source>
</evidence>
<dbReference type="InterPro" id="IPR005017">
    <property type="entry name" value="OMPP1/FadL/TodX"/>
</dbReference>
<dbReference type="GO" id="GO:0015483">
    <property type="term" value="F:long-chain fatty acid transporting porin activity"/>
    <property type="evidence" value="ECO:0007669"/>
    <property type="project" value="TreeGrafter"/>
</dbReference>
<protein>
    <recommendedName>
        <fullName evidence="10">Transporter</fullName>
    </recommendedName>
</protein>
<evidence type="ECO:0000256" key="4">
    <source>
        <dbReference type="ARBA" id="ARBA00022692"/>
    </source>
</evidence>
<comment type="similarity">
    <text evidence="2">Belongs to the OmpP1/FadL family.</text>
</comment>
<keyword evidence="6" id="KW-0472">Membrane</keyword>
<evidence type="ECO:0000256" key="5">
    <source>
        <dbReference type="ARBA" id="ARBA00022729"/>
    </source>
</evidence>
<dbReference type="GO" id="GO:0009279">
    <property type="term" value="C:cell outer membrane"/>
    <property type="evidence" value="ECO:0007669"/>
    <property type="project" value="UniProtKB-SubCell"/>
</dbReference>
<keyword evidence="5 8" id="KW-0732">Signal</keyword>
<dbReference type="Pfam" id="PF03349">
    <property type="entry name" value="Toluene_X"/>
    <property type="match status" value="1"/>
</dbReference>
<accession>A0A832I4W3</accession>
<dbReference type="EMBL" id="DSQF01000007">
    <property type="protein sequence ID" value="HGZ42588.1"/>
    <property type="molecule type" value="Genomic_DNA"/>
</dbReference>
<evidence type="ECO:0000256" key="2">
    <source>
        <dbReference type="ARBA" id="ARBA00008163"/>
    </source>
</evidence>
<organism evidence="9">
    <name type="scientific">Eiseniibacteriota bacterium</name>
    <dbReference type="NCBI Taxonomy" id="2212470"/>
    <lineage>
        <taxon>Bacteria</taxon>
        <taxon>Candidatus Eiseniibacteriota</taxon>
    </lineage>
</organism>
<dbReference type="PANTHER" id="PTHR35093">
    <property type="entry name" value="OUTER MEMBRANE PROTEIN NMB0088-RELATED"/>
    <property type="match status" value="1"/>
</dbReference>
<evidence type="ECO:0008006" key="10">
    <source>
        <dbReference type="Google" id="ProtNLM"/>
    </source>
</evidence>
<evidence type="ECO:0000313" key="9">
    <source>
        <dbReference type="EMBL" id="HGZ42588.1"/>
    </source>
</evidence>
<dbReference type="SUPFAM" id="SSF56935">
    <property type="entry name" value="Porins"/>
    <property type="match status" value="1"/>
</dbReference>
<dbReference type="AlphaFoldDB" id="A0A832I4W3"/>
<sequence length="437" mass="46630">MKRVARWTAAVAALAVLLPAAAHGSGYAIYEAGAAALGRAGAATASVDDATAVFFNPANLTRLARGVHVSVGGNLIQPFTSFAGTAPAPGYGVTEEMTAQQFFPPMVYAATRLGARGAIGAGVFTPYGLGVEWEDPDRFTGRAIVTKADLQTINGSLVAAWALDDRWSVAAGANVLVPRVELANRAFIPQPGGGGALLEVAKVALESDPEPAYGWNAAVSFHPTDRLLFGAYYRSAIIAKPEGDATFTHLPTGSAQLDAQVRAALVNQPVSTVLRFPAIASLGVAWKPAPVWTLEADAVGYQWSLFRDLPLYFQTTPSRNRVIEENYEDVVQFRVGAEHRLPAFTYRFGYYFDNYAAPVESVSPLLPDAARHGISFGLGKRFGPEGRWSVDAYQLSLIVNDRDTEGVNRDGFDGEYASYVNLAGLSVAYRFGGGSDR</sequence>
<reference evidence="9" key="1">
    <citation type="journal article" date="2020" name="mSystems">
        <title>Genome- and Community-Level Interaction Insights into Carbon Utilization and Element Cycling Functions of Hydrothermarchaeota in Hydrothermal Sediment.</title>
        <authorList>
            <person name="Zhou Z."/>
            <person name="Liu Y."/>
            <person name="Xu W."/>
            <person name="Pan J."/>
            <person name="Luo Z.H."/>
            <person name="Li M."/>
        </authorList>
    </citation>
    <scope>NUCLEOTIDE SEQUENCE [LARGE SCALE GENOMIC DNA]</scope>
    <source>
        <strain evidence="9">SpSt-381</strain>
    </source>
</reference>
<evidence type="ECO:0000256" key="3">
    <source>
        <dbReference type="ARBA" id="ARBA00022452"/>
    </source>
</evidence>
<comment type="caution">
    <text evidence="9">The sequence shown here is derived from an EMBL/GenBank/DDBJ whole genome shotgun (WGS) entry which is preliminary data.</text>
</comment>
<evidence type="ECO:0000256" key="6">
    <source>
        <dbReference type="ARBA" id="ARBA00023136"/>
    </source>
</evidence>
<keyword evidence="7" id="KW-0998">Cell outer membrane</keyword>
<proteinExistence type="inferred from homology"/>
<dbReference type="Gene3D" id="2.40.160.60">
    <property type="entry name" value="Outer membrane protein transport protein (OMPP1/FadL/TodX)"/>
    <property type="match status" value="1"/>
</dbReference>
<dbReference type="PANTHER" id="PTHR35093:SF8">
    <property type="entry name" value="OUTER MEMBRANE PROTEIN NMB0088-RELATED"/>
    <property type="match status" value="1"/>
</dbReference>
<evidence type="ECO:0000256" key="8">
    <source>
        <dbReference type="SAM" id="SignalP"/>
    </source>
</evidence>
<gene>
    <name evidence="9" type="ORF">ENR23_04030</name>
</gene>
<evidence type="ECO:0000256" key="1">
    <source>
        <dbReference type="ARBA" id="ARBA00004571"/>
    </source>
</evidence>